<organism evidence="3 4">
    <name type="scientific">Rhodovulum sulfidophilum</name>
    <name type="common">Rhodobacter sulfidophilus</name>
    <dbReference type="NCBI Taxonomy" id="35806"/>
    <lineage>
        <taxon>Bacteria</taxon>
        <taxon>Pseudomonadati</taxon>
        <taxon>Pseudomonadota</taxon>
        <taxon>Alphaproteobacteria</taxon>
        <taxon>Rhodobacterales</taxon>
        <taxon>Paracoccaceae</taxon>
        <taxon>Rhodovulum</taxon>
    </lineage>
</organism>
<dbReference type="EMBL" id="QFPW01000001">
    <property type="protein sequence ID" value="PZQ52665.1"/>
    <property type="molecule type" value="Genomic_DNA"/>
</dbReference>
<dbReference type="PANTHER" id="PTHR12192:SF2">
    <property type="entry name" value="GLUTATHIONE-SPECIFIC GAMMA-GLUTAMYLCYCLOTRANSFERASE 2"/>
    <property type="match status" value="1"/>
</dbReference>
<dbReference type="Gene3D" id="3.10.490.10">
    <property type="entry name" value="Gamma-glutamyl cyclotransferase-like"/>
    <property type="match status" value="1"/>
</dbReference>
<dbReference type="InterPro" id="IPR006840">
    <property type="entry name" value="ChaC"/>
</dbReference>
<keyword evidence="3" id="KW-0808">Transferase</keyword>
<dbReference type="AlphaFoldDB" id="A0A2W5NPM3"/>
<dbReference type="Pfam" id="PF04752">
    <property type="entry name" value="ChaC"/>
    <property type="match status" value="1"/>
</dbReference>
<dbReference type="GO" id="GO:0005737">
    <property type="term" value="C:cytoplasm"/>
    <property type="evidence" value="ECO:0007669"/>
    <property type="project" value="TreeGrafter"/>
</dbReference>
<dbReference type="InterPro" id="IPR036568">
    <property type="entry name" value="GGCT-like_sf"/>
</dbReference>
<evidence type="ECO:0000256" key="1">
    <source>
        <dbReference type="ARBA" id="ARBA00012344"/>
    </source>
</evidence>
<comment type="caution">
    <text evidence="3">The sequence shown here is derived from an EMBL/GenBank/DDBJ whole genome shotgun (WGS) entry which is preliminary data.</text>
</comment>
<evidence type="ECO:0000256" key="2">
    <source>
        <dbReference type="ARBA" id="ARBA00023239"/>
    </source>
</evidence>
<dbReference type="InterPro" id="IPR013024">
    <property type="entry name" value="GGCT-like"/>
</dbReference>
<evidence type="ECO:0000313" key="3">
    <source>
        <dbReference type="EMBL" id="PZQ52665.1"/>
    </source>
</evidence>
<accession>A0A2W5NPM3</accession>
<dbReference type="CDD" id="cd06661">
    <property type="entry name" value="GGCT_like"/>
    <property type="match status" value="1"/>
</dbReference>
<sequence length="226" mass="25165">MRLTPEMVRRAFRDVPDPGPDGSFVPFDEAESGAAADRVLAEHAGGPVHVFAYGSLIWKPDFEVTETIRGTLRGWHRSFCIHLTQWRGSPAKPGLMMALERGGTCVGLLLRVPEAERREVVARLIRREIPRDGFDMVRWSQVETARGRMPALVFWAGPKGPGIEHRLPLPTVAHRLAHACGHGGSGAEYLYNTVEHLEAAGIRDRNLWRLQAMVADEIGRWPLPKG</sequence>
<dbReference type="GO" id="GO:0061928">
    <property type="term" value="F:glutathione specific gamma-glutamylcyclotransferase activity"/>
    <property type="evidence" value="ECO:0007669"/>
    <property type="project" value="UniProtKB-EC"/>
</dbReference>
<proteinExistence type="predicted"/>
<dbReference type="GO" id="GO:0016740">
    <property type="term" value="F:transferase activity"/>
    <property type="evidence" value="ECO:0007669"/>
    <property type="project" value="UniProtKB-KW"/>
</dbReference>
<dbReference type="EC" id="4.3.2.7" evidence="1"/>
<reference evidence="3 4" key="1">
    <citation type="submission" date="2017-08" db="EMBL/GenBank/DDBJ databases">
        <title>Infants hospitalized years apart are colonized by the same room-sourced microbial strains.</title>
        <authorList>
            <person name="Brooks B."/>
            <person name="Olm M.R."/>
            <person name="Firek B.A."/>
            <person name="Baker R."/>
            <person name="Thomas B.C."/>
            <person name="Morowitz M.J."/>
            <person name="Banfield J.F."/>
        </authorList>
    </citation>
    <scope>NUCLEOTIDE SEQUENCE [LARGE SCALE GENOMIC DNA]</scope>
    <source>
        <strain evidence="3">S2_005_002_R2_34</strain>
    </source>
</reference>
<dbReference type="GO" id="GO:0006751">
    <property type="term" value="P:glutathione catabolic process"/>
    <property type="evidence" value="ECO:0007669"/>
    <property type="project" value="InterPro"/>
</dbReference>
<dbReference type="SUPFAM" id="SSF110857">
    <property type="entry name" value="Gamma-glutamyl cyclotransferase-like"/>
    <property type="match status" value="1"/>
</dbReference>
<gene>
    <name evidence="3" type="ORF">DI556_00400</name>
</gene>
<name>A0A2W5NPM3_RHOSU</name>
<evidence type="ECO:0000313" key="4">
    <source>
        <dbReference type="Proteomes" id="UP000249185"/>
    </source>
</evidence>
<keyword evidence="2" id="KW-0456">Lyase</keyword>
<protein>
    <recommendedName>
        <fullName evidence="1">glutathione-specific gamma-glutamylcyclotransferase</fullName>
        <ecNumber evidence="1">4.3.2.7</ecNumber>
    </recommendedName>
</protein>
<dbReference type="Proteomes" id="UP000249185">
    <property type="component" value="Unassembled WGS sequence"/>
</dbReference>
<dbReference type="PANTHER" id="PTHR12192">
    <property type="entry name" value="CATION TRANSPORT PROTEIN CHAC-RELATED"/>
    <property type="match status" value="1"/>
</dbReference>